<name>A0A381VGR1_9ZZZZ</name>
<proteinExistence type="predicted"/>
<gene>
    <name evidence="1" type="ORF">METZ01_LOCUS92403</name>
</gene>
<evidence type="ECO:0000313" key="1">
    <source>
        <dbReference type="EMBL" id="SVA39549.1"/>
    </source>
</evidence>
<organism evidence="1">
    <name type="scientific">marine metagenome</name>
    <dbReference type="NCBI Taxonomy" id="408172"/>
    <lineage>
        <taxon>unclassified sequences</taxon>
        <taxon>metagenomes</taxon>
        <taxon>ecological metagenomes</taxon>
    </lineage>
</organism>
<protein>
    <submittedName>
        <fullName evidence="1">Uncharacterized protein</fullName>
    </submittedName>
</protein>
<dbReference type="AlphaFoldDB" id="A0A381VGR1"/>
<reference evidence="1" key="1">
    <citation type="submission" date="2018-05" db="EMBL/GenBank/DDBJ databases">
        <authorList>
            <person name="Lanie J.A."/>
            <person name="Ng W.-L."/>
            <person name="Kazmierczak K.M."/>
            <person name="Andrzejewski T.M."/>
            <person name="Davidsen T.M."/>
            <person name="Wayne K.J."/>
            <person name="Tettelin H."/>
            <person name="Glass J.I."/>
            <person name="Rusch D."/>
            <person name="Podicherti R."/>
            <person name="Tsui H.-C.T."/>
            <person name="Winkler M.E."/>
        </authorList>
    </citation>
    <scope>NUCLEOTIDE SEQUENCE</scope>
</reference>
<sequence>MDFVPENQALVGGLFLEDDEKKVASA</sequence>
<accession>A0A381VGR1</accession>
<dbReference type="EMBL" id="UINC01008799">
    <property type="protein sequence ID" value="SVA39549.1"/>
    <property type="molecule type" value="Genomic_DNA"/>
</dbReference>